<dbReference type="KEGG" id="lala:AB8B28_05535"/>
<organism evidence="1">
    <name type="scientific">Leptotrichia alba</name>
    <dbReference type="NCBI Taxonomy" id="3239304"/>
    <lineage>
        <taxon>Bacteria</taxon>
        <taxon>Fusobacteriati</taxon>
        <taxon>Fusobacteriota</taxon>
        <taxon>Fusobacteriia</taxon>
        <taxon>Fusobacteriales</taxon>
        <taxon>Leptotrichiaceae</taxon>
        <taxon>Leptotrichia</taxon>
    </lineage>
</organism>
<dbReference type="RefSeq" id="WP_369717345.1">
    <property type="nucleotide sequence ID" value="NZ_CP165647.1"/>
</dbReference>
<dbReference type="InterPro" id="IPR027375">
    <property type="entry name" value="DKNYY"/>
</dbReference>
<proteinExistence type="predicted"/>
<name>A0AB39V780_9FUSO</name>
<dbReference type="AlphaFoldDB" id="A0AB39V780"/>
<evidence type="ECO:0000313" key="1">
    <source>
        <dbReference type="EMBL" id="XDU63301.1"/>
    </source>
</evidence>
<sequence>MDLGTFKILNNEYAKDANNVYFLGNIDYMNSRSGTKQFFDSQTFEVMPHSYLKDKNGVYKTGEWIMEIEGANLETIKVLSAFYLKDDKNIFNGYGQKIDKADLNSFEVLGQGYYAKDKNSVYYSGEKVEGANAKTFKIISDDFYSKDDKNVYAGKEIVKGADLQTFKDISGTSYARDKNNLYYYDGNIKNLGKIDEKNFKIFNSDLIKNGNEIYYSGEKENIKNAEKFEIIKTSNDDENILYGKDDKNVYVSRSKYKRLKVIENADRDTFEVMKKDIRYSKDKNNIYFVPKSLYDEYDTYFEQDGIIKMKGADKNSFVIEKNDFSYDKNSVYFMGKKINGINSAGFKIISNLNSDFSFFLTDNKNLYKYTVDFSSDNRTVKRNLEIIKKPKVDVSTFEAIKGYSDVHYRDKNNVYYYDVHNYASDKAEELIKIEGADIATFKPLGNNYSKDKNKVYCKLKEIKGADAPSFTIIWKDTGDGDGFIIKDKNRTYKTNCE</sequence>
<gene>
    <name evidence="1" type="ORF">AB8B28_05535</name>
</gene>
<reference evidence="1" key="1">
    <citation type="submission" date="2024-07" db="EMBL/GenBank/DDBJ databases">
        <authorList>
            <person name="Li X.-J."/>
            <person name="Wang X."/>
        </authorList>
    </citation>
    <scope>NUCLEOTIDE SEQUENCE</scope>
    <source>
        <strain evidence="1">HSP-536</strain>
    </source>
</reference>
<protein>
    <submittedName>
        <fullName evidence="1">DKNYY domain-containing protein</fullName>
    </submittedName>
</protein>
<dbReference type="EMBL" id="CP165647">
    <property type="protein sequence ID" value="XDU63301.1"/>
    <property type="molecule type" value="Genomic_DNA"/>
</dbReference>
<dbReference type="Pfam" id="PF13644">
    <property type="entry name" value="DKNYY"/>
    <property type="match status" value="2"/>
</dbReference>
<accession>A0AB39V780</accession>